<dbReference type="CDD" id="cd06185">
    <property type="entry name" value="PDR_like"/>
    <property type="match status" value="1"/>
</dbReference>
<keyword evidence="5" id="KW-0408">Iron</keyword>
<gene>
    <name evidence="8" type="ORF">D7S86_16445</name>
</gene>
<dbReference type="SUPFAM" id="SSF63380">
    <property type="entry name" value="Riboflavin synthase domain-like"/>
    <property type="match status" value="1"/>
</dbReference>
<dbReference type="EMBL" id="RBZU01000007">
    <property type="protein sequence ID" value="RKP53315.1"/>
    <property type="molecule type" value="Genomic_DNA"/>
</dbReference>
<keyword evidence="4" id="KW-0560">Oxidoreductase</keyword>
<name>A0A494XRT7_9BURK</name>
<dbReference type="PROSITE" id="PS00197">
    <property type="entry name" value="2FE2S_FER_1"/>
    <property type="match status" value="1"/>
</dbReference>
<keyword evidence="2" id="KW-0001">2Fe-2S</keyword>
<protein>
    <submittedName>
        <fullName evidence="8">Oxidoreductase</fullName>
    </submittedName>
</protein>
<evidence type="ECO:0000256" key="3">
    <source>
        <dbReference type="ARBA" id="ARBA00022723"/>
    </source>
</evidence>
<dbReference type="RefSeq" id="WP_121087943.1">
    <property type="nucleotide sequence ID" value="NZ_RBZU01000007.1"/>
</dbReference>
<evidence type="ECO:0000259" key="7">
    <source>
        <dbReference type="PROSITE" id="PS51384"/>
    </source>
</evidence>
<dbReference type="PANTHER" id="PTHR47354:SF1">
    <property type="entry name" value="CARNITINE MONOOXYGENASE REDUCTASE SUBUNIT"/>
    <property type="match status" value="1"/>
</dbReference>
<dbReference type="InterPro" id="IPR017927">
    <property type="entry name" value="FAD-bd_FR_type"/>
</dbReference>
<dbReference type="CDD" id="cd00207">
    <property type="entry name" value="fer2"/>
    <property type="match status" value="1"/>
</dbReference>
<dbReference type="PRINTS" id="PR00409">
    <property type="entry name" value="PHDIOXRDTASE"/>
</dbReference>
<dbReference type="Gene3D" id="2.40.30.10">
    <property type="entry name" value="Translation factors"/>
    <property type="match status" value="1"/>
</dbReference>
<keyword evidence="6" id="KW-0411">Iron-sulfur</keyword>
<comment type="caution">
    <text evidence="8">The sequence shown here is derived from an EMBL/GenBank/DDBJ whole genome shotgun (WGS) entry which is preliminary data.</text>
</comment>
<evidence type="ECO:0000313" key="8">
    <source>
        <dbReference type="EMBL" id="RKP53315.1"/>
    </source>
</evidence>
<dbReference type="InterPro" id="IPR017938">
    <property type="entry name" value="Riboflavin_synthase-like_b-brl"/>
</dbReference>
<keyword evidence="1" id="KW-0285">Flavoprotein</keyword>
<dbReference type="SUPFAM" id="SSF54292">
    <property type="entry name" value="2Fe-2S ferredoxin-like"/>
    <property type="match status" value="1"/>
</dbReference>
<dbReference type="Gene3D" id="3.40.50.80">
    <property type="entry name" value="Nucleotide-binding domain of ferredoxin-NADP reductase (FNR) module"/>
    <property type="match status" value="1"/>
</dbReference>
<dbReference type="AlphaFoldDB" id="A0A494XRT7"/>
<dbReference type="InterPro" id="IPR006058">
    <property type="entry name" value="2Fe2S_fd_BS"/>
</dbReference>
<dbReference type="InterPro" id="IPR039261">
    <property type="entry name" value="FNR_nucleotide-bd"/>
</dbReference>
<dbReference type="Gene3D" id="3.10.20.30">
    <property type="match status" value="1"/>
</dbReference>
<evidence type="ECO:0000256" key="4">
    <source>
        <dbReference type="ARBA" id="ARBA00023002"/>
    </source>
</evidence>
<dbReference type="InterPro" id="IPR012675">
    <property type="entry name" value="Beta-grasp_dom_sf"/>
</dbReference>
<dbReference type="PROSITE" id="PS51384">
    <property type="entry name" value="FAD_FR"/>
    <property type="match status" value="1"/>
</dbReference>
<dbReference type="PANTHER" id="PTHR47354">
    <property type="entry name" value="NADH OXIDOREDUCTASE HCR"/>
    <property type="match status" value="1"/>
</dbReference>
<keyword evidence="9" id="KW-1185">Reference proteome</keyword>
<dbReference type="InterPro" id="IPR001433">
    <property type="entry name" value="OxRdtase_FAD/NAD-bd"/>
</dbReference>
<dbReference type="GO" id="GO:0046872">
    <property type="term" value="F:metal ion binding"/>
    <property type="evidence" value="ECO:0007669"/>
    <property type="project" value="UniProtKB-KW"/>
</dbReference>
<dbReference type="InterPro" id="IPR050415">
    <property type="entry name" value="MRET"/>
</dbReference>
<dbReference type="GO" id="GO:0051537">
    <property type="term" value="F:2 iron, 2 sulfur cluster binding"/>
    <property type="evidence" value="ECO:0007669"/>
    <property type="project" value="UniProtKB-KW"/>
</dbReference>
<dbReference type="InterPro" id="IPR036010">
    <property type="entry name" value="2Fe-2S_ferredoxin-like_sf"/>
</dbReference>
<reference evidence="8 9" key="1">
    <citation type="submission" date="2018-10" db="EMBL/GenBank/DDBJ databases">
        <title>Robbsia sp. DHC34, isolated from soil.</title>
        <authorList>
            <person name="Gao Z.-H."/>
            <person name="Qiu L.-H."/>
        </authorList>
    </citation>
    <scope>NUCLEOTIDE SEQUENCE [LARGE SCALE GENOMIC DNA]</scope>
    <source>
        <strain evidence="8 9">DHC34</strain>
    </source>
</reference>
<dbReference type="SUPFAM" id="SSF52343">
    <property type="entry name" value="Ferredoxin reductase-like, C-terminal NADP-linked domain"/>
    <property type="match status" value="1"/>
</dbReference>
<evidence type="ECO:0000256" key="2">
    <source>
        <dbReference type="ARBA" id="ARBA00022714"/>
    </source>
</evidence>
<organism evidence="8 9">
    <name type="scientific">Pararobbsia silviterrae</name>
    <dbReference type="NCBI Taxonomy" id="1792498"/>
    <lineage>
        <taxon>Bacteria</taxon>
        <taxon>Pseudomonadati</taxon>
        <taxon>Pseudomonadota</taxon>
        <taxon>Betaproteobacteria</taxon>
        <taxon>Burkholderiales</taxon>
        <taxon>Burkholderiaceae</taxon>
        <taxon>Pararobbsia</taxon>
    </lineage>
</organism>
<evidence type="ECO:0000256" key="6">
    <source>
        <dbReference type="ARBA" id="ARBA00023014"/>
    </source>
</evidence>
<sequence>MGTIEVTVSEIGAAGARDARIRLVAADGAPLPAFDAGAHIDVVLPHGLMRQYSLVNGPSDRDAYEICVRRAADSRGASTWIHDTLRVGQALGISAPRCAFALDEAARYVLIAGGIGVTPLISMARALSAQGKPFDFHFYGRSEDDVPYLDVLREGFASGRVFIHLGAQGQRLRDALPDALAVPDADALVYVCGPGGFMDHLKAQSIAAGWQPSQIRSEAFAASAHTGPTDADGTFEVELKSSGKIFIVPADRTIAAVLGDAQIEMSLSCEQGICGSCLTGVVSGRVDHRDEVQSVEEKDAHSHIAICCSRALSPRIVLDL</sequence>
<evidence type="ECO:0000256" key="1">
    <source>
        <dbReference type="ARBA" id="ARBA00022630"/>
    </source>
</evidence>
<dbReference type="Pfam" id="PF00175">
    <property type="entry name" value="NAD_binding_1"/>
    <property type="match status" value="1"/>
</dbReference>
<dbReference type="InterPro" id="IPR001041">
    <property type="entry name" value="2Fe-2S_ferredoxin-type"/>
</dbReference>
<feature type="domain" description="FAD-binding FR-type" evidence="7">
    <location>
        <begin position="1"/>
        <end position="103"/>
    </location>
</feature>
<evidence type="ECO:0000256" key="5">
    <source>
        <dbReference type="ARBA" id="ARBA00023004"/>
    </source>
</evidence>
<evidence type="ECO:0000313" key="9">
    <source>
        <dbReference type="Proteomes" id="UP000270342"/>
    </source>
</evidence>
<dbReference type="Pfam" id="PF00111">
    <property type="entry name" value="Fer2"/>
    <property type="match status" value="1"/>
</dbReference>
<dbReference type="GO" id="GO:0016491">
    <property type="term" value="F:oxidoreductase activity"/>
    <property type="evidence" value="ECO:0007669"/>
    <property type="project" value="UniProtKB-KW"/>
</dbReference>
<accession>A0A494XRT7</accession>
<dbReference type="OrthoDB" id="544091at2"/>
<dbReference type="Proteomes" id="UP000270342">
    <property type="component" value="Unassembled WGS sequence"/>
</dbReference>
<keyword evidence="3" id="KW-0479">Metal-binding</keyword>
<proteinExistence type="predicted"/>